<dbReference type="InParanoid" id="M7X5E7"/>
<evidence type="ECO:0000256" key="1">
    <source>
        <dbReference type="SAM" id="Phobius"/>
    </source>
</evidence>
<protein>
    <submittedName>
        <fullName evidence="2">Uncharacterized protein</fullName>
    </submittedName>
</protein>
<keyword evidence="1" id="KW-0812">Transmembrane</keyword>
<reference evidence="2" key="1">
    <citation type="submission" date="2013-01" db="EMBL/GenBank/DDBJ databases">
        <title>Genome assembly of Mariniradius saccharolyticus AK6.</title>
        <authorList>
            <person name="Vaidya B."/>
            <person name="Khatri I."/>
            <person name="Tanuku N.R.S."/>
            <person name="Subramanian S."/>
            <person name="Pinnaka A."/>
        </authorList>
    </citation>
    <scope>NUCLEOTIDE SEQUENCE [LARGE SCALE GENOMIC DNA]</scope>
    <source>
        <strain evidence="2">AK6</strain>
    </source>
</reference>
<feature type="transmembrane region" description="Helical" evidence="1">
    <location>
        <begin position="12"/>
        <end position="29"/>
    </location>
</feature>
<evidence type="ECO:0000313" key="2">
    <source>
        <dbReference type="EMBL" id="EMS32685.1"/>
    </source>
</evidence>
<dbReference type="AlphaFoldDB" id="M7X5E7"/>
<sequence length="40" mass="4598">MSAFFFYKGDAVVVVLGWFTYRVGFVGPFKANRYRGKSKT</sequence>
<name>M7X5E7_9BACT</name>
<keyword evidence="1" id="KW-1133">Transmembrane helix</keyword>
<evidence type="ECO:0000313" key="3">
    <source>
        <dbReference type="Proteomes" id="UP000010953"/>
    </source>
</evidence>
<dbReference type="Proteomes" id="UP000010953">
    <property type="component" value="Unassembled WGS sequence"/>
</dbReference>
<keyword evidence="3" id="KW-1185">Reference proteome</keyword>
<dbReference type="STRING" id="1239962.C943_01038"/>
<accession>M7X5E7</accession>
<gene>
    <name evidence="2" type="ORF">C943_01038</name>
</gene>
<dbReference type="EMBL" id="AMZY02000012">
    <property type="protein sequence ID" value="EMS32685.1"/>
    <property type="molecule type" value="Genomic_DNA"/>
</dbReference>
<organism evidence="2 3">
    <name type="scientific">Mariniradius saccharolyticus AK6</name>
    <dbReference type="NCBI Taxonomy" id="1239962"/>
    <lineage>
        <taxon>Bacteria</taxon>
        <taxon>Pseudomonadati</taxon>
        <taxon>Bacteroidota</taxon>
        <taxon>Cytophagia</taxon>
        <taxon>Cytophagales</taxon>
        <taxon>Cyclobacteriaceae</taxon>
        <taxon>Mariniradius</taxon>
    </lineage>
</organism>
<keyword evidence="1" id="KW-0472">Membrane</keyword>
<comment type="caution">
    <text evidence="2">The sequence shown here is derived from an EMBL/GenBank/DDBJ whole genome shotgun (WGS) entry which is preliminary data.</text>
</comment>
<proteinExistence type="predicted"/>